<evidence type="ECO:0000313" key="8">
    <source>
        <dbReference type="Proteomes" id="UP000002139"/>
    </source>
</evidence>
<evidence type="ECO:0000256" key="5">
    <source>
        <dbReference type="SAM" id="MobiDB-lite"/>
    </source>
</evidence>
<dbReference type="Gene3D" id="3.30.200.20">
    <property type="entry name" value="Phosphorylase Kinase, domain 1"/>
    <property type="match status" value="1"/>
</dbReference>
<dbReference type="SMART" id="SM00220">
    <property type="entry name" value="S_TKc"/>
    <property type="match status" value="1"/>
</dbReference>
<dbReference type="PROSITE" id="PS00108">
    <property type="entry name" value="PROTEIN_KINASE_ST"/>
    <property type="match status" value="1"/>
</dbReference>
<dbReference type="Gene3D" id="1.10.510.10">
    <property type="entry name" value="Transferase(Phosphotransferase) domain 1"/>
    <property type="match status" value="1"/>
</dbReference>
<dbReference type="CDD" id="cd14014">
    <property type="entry name" value="STKc_PknB_like"/>
    <property type="match status" value="1"/>
</dbReference>
<protein>
    <submittedName>
        <fullName evidence="7">Protein kinase</fullName>
        <ecNumber evidence="7">2.7.11.1</ecNumber>
    </submittedName>
</protein>
<feature type="compositionally biased region" description="Low complexity" evidence="5">
    <location>
        <begin position="585"/>
        <end position="610"/>
    </location>
</feature>
<feature type="compositionally biased region" description="Low complexity" evidence="5">
    <location>
        <begin position="470"/>
        <end position="481"/>
    </location>
</feature>
<keyword evidence="4" id="KW-0067">ATP-binding</keyword>
<feature type="compositionally biased region" description="Low complexity" evidence="5">
    <location>
        <begin position="429"/>
        <end position="439"/>
    </location>
</feature>
<dbReference type="RefSeq" id="WP_012241039.1">
    <property type="nucleotide sequence ID" value="NC_010162.1"/>
</dbReference>
<dbReference type="InterPro" id="IPR008271">
    <property type="entry name" value="Ser/Thr_kinase_AS"/>
</dbReference>
<feature type="compositionally biased region" description="Low complexity" evidence="5">
    <location>
        <begin position="332"/>
        <end position="343"/>
    </location>
</feature>
<feature type="region of interest" description="Disordered" evidence="5">
    <location>
        <begin position="551"/>
        <end position="661"/>
    </location>
</feature>
<feature type="compositionally biased region" description="Low complexity" evidence="5">
    <location>
        <begin position="632"/>
        <end position="644"/>
    </location>
</feature>
<dbReference type="eggNOG" id="COG0515">
    <property type="taxonomic scope" value="Bacteria"/>
</dbReference>
<evidence type="ECO:0000256" key="2">
    <source>
        <dbReference type="ARBA" id="ARBA00022741"/>
    </source>
</evidence>
<accession>A9FU59</accession>
<sequence length="661" mass="69706">MRGLEEIEGLEAGTLIAGKYRVDRLLDKGAMGAVVAATHVDLDELRAIKVLLPATAADPEMCGRFLQEARIASRLRSEHAVKVHDVGRLESGLPYMVMEFLDGRDLRVIRKQRGPLPVDEATLYVIQACDALAEAHALGLVHRDVKPANLFLTHTREGTPCIKVLDFGVSKVSQAALLGVAEMRTSTGQMLGTPHYMPPEQMRGQRDVDARADIWAVGSLLYVLLTGRYPMHARSVQTVSLVLGGKFVPELPSKVCRGLSPDIDPIIMRCLERDRDKRWPDLAELTLALRPFAPPAAQPLVDRIQRMLRGGLRDSLSGVRPGVDGVDAGERGSIPTTMGSGPSTGGMAIEIRPELPPPVFPAAPEVADPVERSEAVTVSDRSRAREETGLVERSEAATVSDRSRAPAEADPVERSEAVTVSERPRARAEASPAEPSEAATVSDRSRAPAEADPVERSEAAAVPGHAGVRAEGSPAEPSEAATGSDRPQPRVEAGRVGLGAAGPAPERARVEEDADETTLADTLRRLRSPVRASFVLAAVAAAIVVALLASGTRPEERPPGSSASGPLAGATLDEARRAGEEPKAEPAGQVVPAAAASSAPRPRSSEPAAGIEREALREQIRRTEQEPGRPTAAPGLPASGSLPSPGSPPGGKGVPVSAPPR</sequence>
<dbReference type="SUPFAM" id="SSF56112">
    <property type="entry name" value="Protein kinase-like (PK-like)"/>
    <property type="match status" value="1"/>
</dbReference>
<dbReference type="GO" id="GO:0004674">
    <property type="term" value="F:protein serine/threonine kinase activity"/>
    <property type="evidence" value="ECO:0007669"/>
    <property type="project" value="UniProtKB-EC"/>
</dbReference>
<evidence type="ECO:0000256" key="3">
    <source>
        <dbReference type="ARBA" id="ARBA00022777"/>
    </source>
</evidence>
<proteinExistence type="predicted"/>
<gene>
    <name evidence="7" type="ordered locus">sce8430</name>
</gene>
<evidence type="ECO:0000313" key="7">
    <source>
        <dbReference type="EMBL" id="CAN98600.1"/>
    </source>
</evidence>
<dbReference type="Proteomes" id="UP000002139">
    <property type="component" value="Chromosome"/>
</dbReference>
<evidence type="ECO:0000259" key="6">
    <source>
        <dbReference type="PROSITE" id="PS50011"/>
    </source>
</evidence>
<dbReference type="PANTHER" id="PTHR43289">
    <property type="entry name" value="MITOGEN-ACTIVATED PROTEIN KINASE KINASE KINASE 20-RELATED"/>
    <property type="match status" value="1"/>
</dbReference>
<feature type="compositionally biased region" description="Basic and acidic residues" evidence="5">
    <location>
        <begin position="611"/>
        <end position="627"/>
    </location>
</feature>
<feature type="compositionally biased region" description="Basic and acidic residues" evidence="5">
    <location>
        <begin position="443"/>
        <end position="458"/>
    </location>
</feature>
<dbReference type="GO" id="GO:0005524">
    <property type="term" value="F:ATP binding"/>
    <property type="evidence" value="ECO:0007669"/>
    <property type="project" value="UniProtKB-KW"/>
</dbReference>
<dbReference type="InterPro" id="IPR000719">
    <property type="entry name" value="Prot_kinase_dom"/>
</dbReference>
<name>A9FU59_SORC5</name>
<dbReference type="EC" id="2.7.11.1" evidence="7"/>
<dbReference type="InterPro" id="IPR011009">
    <property type="entry name" value="Kinase-like_dom_sf"/>
</dbReference>
<organism evidence="7 8">
    <name type="scientific">Sorangium cellulosum (strain So ce56)</name>
    <name type="common">Polyangium cellulosum (strain So ce56)</name>
    <dbReference type="NCBI Taxonomy" id="448385"/>
    <lineage>
        <taxon>Bacteria</taxon>
        <taxon>Pseudomonadati</taxon>
        <taxon>Myxococcota</taxon>
        <taxon>Polyangia</taxon>
        <taxon>Polyangiales</taxon>
        <taxon>Polyangiaceae</taxon>
        <taxon>Sorangium</taxon>
    </lineage>
</organism>
<dbReference type="STRING" id="448385.sce8430"/>
<dbReference type="KEGG" id="scl:sce8430"/>
<evidence type="ECO:0000256" key="4">
    <source>
        <dbReference type="ARBA" id="ARBA00022840"/>
    </source>
</evidence>
<keyword evidence="2" id="KW-0547">Nucleotide-binding</keyword>
<evidence type="ECO:0000256" key="1">
    <source>
        <dbReference type="ARBA" id="ARBA00022679"/>
    </source>
</evidence>
<dbReference type="PROSITE" id="PS50011">
    <property type="entry name" value="PROTEIN_KINASE_DOM"/>
    <property type="match status" value="1"/>
</dbReference>
<feature type="domain" description="Protein kinase" evidence="6">
    <location>
        <begin position="20"/>
        <end position="293"/>
    </location>
</feature>
<reference evidence="7 8" key="1">
    <citation type="journal article" date="2007" name="Nat. Biotechnol.">
        <title>Complete genome sequence of the myxobacterium Sorangium cellulosum.</title>
        <authorList>
            <person name="Schneiker S."/>
            <person name="Perlova O."/>
            <person name="Kaiser O."/>
            <person name="Gerth K."/>
            <person name="Alici A."/>
            <person name="Altmeyer M.O."/>
            <person name="Bartels D."/>
            <person name="Bekel T."/>
            <person name="Beyer S."/>
            <person name="Bode E."/>
            <person name="Bode H.B."/>
            <person name="Bolten C.J."/>
            <person name="Choudhuri J.V."/>
            <person name="Doss S."/>
            <person name="Elnakady Y.A."/>
            <person name="Frank B."/>
            <person name="Gaigalat L."/>
            <person name="Goesmann A."/>
            <person name="Groeger C."/>
            <person name="Gross F."/>
            <person name="Jelsbak L."/>
            <person name="Jelsbak L."/>
            <person name="Kalinowski J."/>
            <person name="Kegler C."/>
            <person name="Knauber T."/>
            <person name="Konietzny S."/>
            <person name="Kopp M."/>
            <person name="Krause L."/>
            <person name="Krug D."/>
            <person name="Linke B."/>
            <person name="Mahmud T."/>
            <person name="Martinez-Arias R."/>
            <person name="McHardy A.C."/>
            <person name="Merai M."/>
            <person name="Meyer F."/>
            <person name="Mormann S."/>
            <person name="Munoz-Dorado J."/>
            <person name="Perez J."/>
            <person name="Pradella S."/>
            <person name="Rachid S."/>
            <person name="Raddatz G."/>
            <person name="Rosenau F."/>
            <person name="Rueckert C."/>
            <person name="Sasse F."/>
            <person name="Scharfe M."/>
            <person name="Schuster S.C."/>
            <person name="Suen G."/>
            <person name="Treuner-Lange A."/>
            <person name="Velicer G.J."/>
            <person name="Vorholter F.-J."/>
            <person name="Weissman K.J."/>
            <person name="Welch R.D."/>
            <person name="Wenzel S.C."/>
            <person name="Whitworth D.E."/>
            <person name="Wilhelm S."/>
            <person name="Wittmann C."/>
            <person name="Bloecker H."/>
            <person name="Puehler A."/>
            <person name="Mueller R."/>
        </authorList>
    </citation>
    <scope>NUCLEOTIDE SEQUENCE [LARGE SCALE GENOMIC DNA]</scope>
    <source>
        <strain evidence="8">So ce56</strain>
    </source>
</reference>
<keyword evidence="8" id="KW-1185">Reference proteome</keyword>
<keyword evidence="1 7" id="KW-0808">Transferase</keyword>
<feature type="region of interest" description="Disordered" evidence="5">
    <location>
        <begin position="319"/>
        <end position="343"/>
    </location>
</feature>
<feature type="compositionally biased region" description="Basic and acidic residues" evidence="5">
    <location>
        <begin position="369"/>
        <end position="428"/>
    </location>
</feature>
<dbReference type="PANTHER" id="PTHR43289:SF6">
    <property type="entry name" value="SERINE_THREONINE-PROTEIN KINASE NEKL-3"/>
    <property type="match status" value="1"/>
</dbReference>
<keyword evidence="3 7" id="KW-0418">Kinase</keyword>
<dbReference type="HOGENOM" id="CLU_000288_63_44_7"/>
<feature type="compositionally biased region" description="Basic and acidic residues" evidence="5">
    <location>
        <begin position="573"/>
        <end position="584"/>
    </location>
</feature>
<feature type="region of interest" description="Disordered" evidence="5">
    <location>
        <begin position="363"/>
        <end position="524"/>
    </location>
</feature>
<dbReference type="EMBL" id="AM746676">
    <property type="protein sequence ID" value="CAN98600.1"/>
    <property type="molecule type" value="Genomic_DNA"/>
</dbReference>
<dbReference type="AlphaFoldDB" id="A9FU59"/>
<dbReference type="Pfam" id="PF00069">
    <property type="entry name" value="Pkinase"/>
    <property type="match status" value="1"/>
</dbReference>